<dbReference type="InterPro" id="IPR011033">
    <property type="entry name" value="PRC_barrel-like_sf"/>
</dbReference>
<evidence type="ECO:0000313" key="3">
    <source>
        <dbReference type="Proteomes" id="UP000652427"/>
    </source>
</evidence>
<proteinExistence type="predicted"/>
<accession>A0ABX2MY71</accession>
<comment type="caution">
    <text evidence="2">The sequence shown here is derived from an EMBL/GenBank/DDBJ whole genome shotgun (WGS) entry which is preliminary data.</text>
</comment>
<dbReference type="Gene3D" id="2.30.30.240">
    <property type="entry name" value="PRC-barrel domain"/>
    <property type="match status" value="1"/>
</dbReference>
<evidence type="ECO:0000259" key="1">
    <source>
        <dbReference type="Pfam" id="PF05239"/>
    </source>
</evidence>
<dbReference type="PANTHER" id="PTHR36505:SF1">
    <property type="entry name" value="BLR1072 PROTEIN"/>
    <property type="match status" value="1"/>
</dbReference>
<name>A0ABX2MY71_9SPHN</name>
<dbReference type="RefSeq" id="WP_176277927.1">
    <property type="nucleotide sequence ID" value="NZ_JABWMH010000001.1"/>
</dbReference>
<organism evidence="2 3">
    <name type="scientific">Parasphingorhabdus flavimaris</name>
    <dbReference type="NCBI Taxonomy" id="266812"/>
    <lineage>
        <taxon>Bacteria</taxon>
        <taxon>Pseudomonadati</taxon>
        <taxon>Pseudomonadota</taxon>
        <taxon>Alphaproteobacteria</taxon>
        <taxon>Sphingomonadales</taxon>
        <taxon>Sphingomonadaceae</taxon>
        <taxon>Parasphingorhabdus</taxon>
    </lineage>
</organism>
<dbReference type="Pfam" id="PF05239">
    <property type="entry name" value="PRC"/>
    <property type="match status" value="1"/>
</dbReference>
<dbReference type="SUPFAM" id="SSF50346">
    <property type="entry name" value="PRC-barrel domain"/>
    <property type="match status" value="1"/>
</dbReference>
<feature type="domain" description="PRC-barrel" evidence="1">
    <location>
        <begin position="12"/>
        <end position="88"/>
    </location>
</feature>
<dbReference type="PANTHER" id="PTHR36505">
    <property type="entry name" value="BLR1072 PROTEIN"/>
    <property type="match status" value="1"/>
</dbReference>
<sequence length="121" mass="13713">MMLQDEKNHSVIASDRVDGTTVYGPDKGKIGSVDKVLIDKRGGNVTDVVISAGGFLGIGDEKHSIPWSKLDYDTELDGYRIDVTKEQLMDAPRFDSNEPNRVYDRDYQSSVYSYWTVNPYW</sequence>
<protein>
    <submittedName>
        <fullName evidence="2">PRC-barrel domain-containing protein</fullName>
    </submittedName>
</protein>
<keyword evidence="3" id="KW-1185">Reference proteome</keyword>
<gene>
    <name evidence="2" type="ORF">HUO14_00370</name>
</gene>
<dbReference type="EMBL" id="JABWMH010000001">
    <property type="protein sequence ID" value="NVD26351.1"/>
    <property type="molecule type" value="Genomic_DNA"/>
</dbReference>
<evidence type="ECO:0000313" key="2">
    <source>
        <dbReference type="EMBL" id="NVD26351.1"/>
    </source>
</evidence>
<dbReference type="Proteomes" id="UP000652427">
    <property type="component" value="Unassembled WGS sequence"/>
</dbReference>
<dbReference type="InterPro" id="IPR027275">
    <property type="entry name" value="PRC-brl_dom"/>
</dbReference>
<reference evidence="2 3" key="1">
    <citation type="submission" date="2020-06" db="EMBL/GenBank/DDBJ databases">
        <authorList>
            <person name="Kim S.-J."/>
            <person name="Park S.-J."/>
        </authorList>
    </citation>
    <scope>NUCLEOTIDE SEQUENCE [LARGE SCALE GENOMIC DNA]</scope>
    <source>
        <strain evidence="2 3">SW-151</strain>
    </source>
</reference>